<comment type="caution">
    <text evidence="1">The sequence shown here is derived from an EMBL/GenBank/DDBJ whole genome shotgun (WGS) entry which is preliminary data.</text>
</comment>
<reference evidence="1 2" key="1">
    <citation type="journal article" date="2017" name="Int. J. Syst. Evol. Microbiol.">
        <title>Solibacillus kalamii sp. nov., isolated from a high-efficiency particulate arrestance filter system used in the International Space Station.</title>
        <authorList>
            <person name="Checinska Sielaff A."/>
            <person name="Kumar R.M."/>
            <person name="Pal D."/>
            <person name="Mayilraj S."/>
            <person name="Venkateswaran K."/>
        </authorList>
    </citation>
    <scope>NUCLEOTIDE SEQUENCE [LARGE SCALE GENOMIC DNA]</scope>
    <source>
        <strain evidence="1 2">ISSFR-015</strain>
    </source>
</reference>
<accession>A0ABX3ZIJ6</accession>
<organism evidence="1 2">
    <name type="scientific">Solibacillus kalamii</name>
    <dbReference type="NCBI Taxonomy" id="1748298"/>
    <lineage>
        <taxon>Bacteria</taxon>
        <taxon>Bacillati</taxon>
        <taxon>Bacillota</taxon>
        <taxon>Bacilli</taxon>
        <taxon>Bacillales</taxon>
        <taxon>Caryophanaceae</taxon>
        <taxon>Solibacillus</taxon>
    </lineage>
</organism>
<name>A0ABX3ZIJ6_9BACL</name>
<dbReference type="Proteomes" id="UP000196594">
    <property type="component" value="Unassembled WGS sequence"/>
</dbReference>
<evidence type="ECO:0000313" key="1">
    <source>
        <dbReference type="EMBL" id="OUZ39505.1"/>
    </source>
</evidence>
<proteinExistence type="predicted"/>
<dbReference type="InterPro" id="IPR030910">
    <property type="entry name" value="SLAP_dom"/>
</dbReference>
<dbReference type="EMBL" id="NHNT01000003">
    <property type="protein sequence ID" value="OUZ39505.1"/>
    <property type="molecule type" value="Genomic_DNA"/>
</dbReference>
<protein>
    <submittedName>
        <fullName evidence="1">SLAP domain-containing protein</fullName>
    </submittedName>
</protein>
<gene>
    <name evidence="1" type="ORF">CBM15_07550</name>
</gene>
<evidence type="ECO:0000313" key="2">
    <source>
        <dbReference type="Proteomes" id="UP000196594"/>
    </source>
</evidence>
<dbReference type="RefSeq" id="WP_087616821.1">
    <property type="nucleotide sequence ID" value="NZ_JAFBEY010000001.1"/>
</dbReference>
<sequence>MQKLQYEPAWDKAISAQDRLLIEQVFQQTKEQDKRISCCLIRTAINHKQQKLIITLIHNRTDQQLKFRNTEISIITETGKITQNFTIDALQIPPFCSMPWTFIFDESIDFQFTEIKQIDIEI</sequence>
<dbReference type="NCBIfam" id="TIGR04398">
    <property type="entry name" value="SLAP_DUP"/>
    <property type="match status" value="1"/>
</dbReference>
<keyword evidence="2" id="KW-1185">Reference proteome</keyword>